<sequence length="430" mass="49672">MSDIISAPEWDKPLPRLETMPSEILAKIIAFTIPENFNLNISNITTENSQKTPLNAAGLPPPPRRVRRAARPVPPMGGALRRALEGEPGILNQILYHIVGDRQPHRTDYNLIRRAFLDLFNYSIGPGWQHLTIQTMPVGGDPYFERMLQVRCSNRRSPIAVRRRLPWEPRAIEYVDTNQGPWVTRNMRRLCRNTNANVDVREPVETRLQFFRCQGTGHRGNNPPHGPNIWICSECADWENFHWDFFRWRHDSMFMPCYDCTMNGVVPRPKKKCRCRNHGKLTIRRVSRRNRAFTVRDWLCGECKTAEYEIPYKAVGRTAQRRNIPDQFGIAGLHNSPGAYIHDFPDCSTNPFNIGTSVTWRSHCQLPCTNTTRDTWIQRTDAEREQIIRICLVCEGEVPANKIYQQGWTNQSNTQIWPRQGQMGYPPTGG</sequence>
<accession>A0A0N1H6Q7</accession>
<reference evidence="2 3" key="1">
    <citation type="submission" date="2015-06" db="EMBL/GenBank/DDBJ databases">
        <title>Draft genome of the ant-associated black yeast Phialophora attae CBS 131958.</title>
        <authorList>
            <person name="Moreno L.F."/>
            <person name="Stielow B.J."/>
            <person name="de Hoog S."/>
            <person name="Vicente V.A."/>
            <person name="Weiss V.A."/>
            <person name="de Vries M."/>
            <person name="Cruz L.M."/>
            <person name="Souza E.M."/>
        </authorList>
    </citation>
    <scope>NUCLEOTIDE SEQUENCE [LARGE SCALE GENOMIC DNA]</scope>
    <source>
        <strain evidence="2 3">CBS 131958</strain>
    </source>
</reference>
<dbReference type="VEuPathDB" id="FungiDB:AB675_995"/>
<evidence type="ECO:0000313" key="3">
    <source>
        <dbReference type="Proteomes" id="UP000038010"/>
    </source>
</evidence>
<evidence type="ECO:0000313" key="2">
    <source>
        <dbReference type="EMBL" id="KPI38034.1"/>
    </source>
</evidence>
<dbReference type="Proteomes" id="UP000038010">
    <property type="component" value="Unassembled WGS sequence"/>
</dbReference>
<feature type="region of interest" description="Disordered" evidence="1">
    <location>
        <begin position="51"/>
        <end position="72"/>
    </location>
</feature>
<comment type="caution">
    <text evidence="2">The sequence shown here is derived from an EMBL/GenBank/DDBJ whole genome shotgun (WGS) entry which is preliminary data.</text>
</comment>
<name>A0A0N1H6Q7_9EURO</name>
<keyword evidence="3" id="KW-1185">Reference proteome</keyword>
<organism evidence="2 3">
    <name type="scientific">Cyphellophora attinorum</name>
    <dbReference type="NCBI Taxonomy" id="1664694"/>
    <lineage>
        <taxon>Eukaryota</taxon>
        <taxon>Fungi</taxon>
        <taxon>Dikarya</taxon>
        <taxon>Ascomycota</taxon>
        <taxon>Pezizomycotina</taxon>
        <taxon>Eurotiomycetes</taxon>
        <taxon>Chaetothyriomycetidae</taxon>
        <taxon>Chaetothyriales</taxon>
        <taxon>Cyphellophoraceae</taxon>
        <taxon>Cyphellophora</taxon>
    </lineage>
</organism>
<proteinExistence type="predicted"/>
<dbReference type="GeneID" id="28742407"/>
<gene>
    <name evidence="2" type="ORF">AB675_995</name>
</gene>
<dbReference type="EMBL" id="LFJN01000020">
    <property type="protein sequence ID" value="KPI38034.1"/>
    <property type="molecule type" value="Genomic_DNA"/>
</dbReference>
<evidence type="ECO:0000256" key="1">
    <source>
        <dbReference type="SAM" id="MobiDB-lite"/>
    </source>
</evidence>
<dbReference type="AlphaFoldDB" id="A0A0N1H6Q7"/>
<protein>
    <submittedName>
        <fullName evidence="2">Uncharacterized protein</fullName>
    </submittedName>
</protein>
<dbReference type="RefSeq" id="XP_017997997.1">
    <property type="nucleotide sequence ID" value="XM_018150538.1"/>
</dbReference>